<dbReference type="eggNOG" id="COG3745">
    <property type="taxonomic scope" value="Bacteria"/>
</dbReference>
<dbReference type="AlphaFoldDB" id="A0A1H1QDB4"/>
<reference evidence="1 2" key="1">
    <citation type="submission" date="2016-10" db="EMBL/GenBank/DDBJ databases">
        <authorList>
            <person name="de Groot N.N."/>
        </authorList>
    </citation>
    <scope>NUCLEOTIDE SEQUENCE [LARGE SCALE GENOMIC DNA]</scope>
    <source>
        <strain evidence="1 2">DSM 22126</strain>
    </source>
</reference>
<organism evidence="1 2">
    <name type="scientific">Paraoerskovia marina</name>
    <dbReference type="NCBI Taxonomy" id="545619"/>
    <lineage>
        <taxon>Bacteria</taxon>
        <taxon>Bacillati</taxon>
        <taxon>Actinomycetota</taxon>
        <taxon>Actinomycetes</taxon>
        <taxon>Micrococcales</taxon>
        <taxon>Cellulomonadaceae</taxon>
        <taxon>Paraoerskovia</taxon>
    </lineage>
</organism>
<sequence>MLTKALVGAGRPADLAPEDTVVVPVRLPDTAEMLHAGDRVDLLAPPEPDVLGAGTDDPEDTEVLARGALVLPRTTDLGASGSGLLSSTPETTTTLLVAVSPAEAPALATASRLAAVFVP</sequence>
<accession>A0A1H1QDB4</accession>
<evidence type="ECO:0000313" key="2">
    <source>
        <dbReference type="Proteomes" id="UP000185663"/>
    </source>
</evidence>
<dbReference type="EMBL" id="LT629776">
    <property type="protein sequence ID" value="SDS21508.1"/>
    <property type="molecule type" value="Genomic_DNA"/>
</dbReference>
<name>A0A1H1QDB4_9CELL</name>
<proteinExistence type="predicted"/>
<evidence type="ECO:0000313" key="1">
    <source>
        <dbReference type="EMBL" id="SDS21508.1"/>
    </source>
</evidence>
<dbReference type="Proteomes" id="UP000185663">
    <property type="component" value="Chromosome I"/>
</dbReference>
<protein>
    <submittedName>
        <fullName evidence="1">Uncharacterized protein</fullName>
    </submittedName>
</protein>
<keyword evidence="2" id="KW-1185">Reference proteome</keyword>
<dbReference type="RefSeq" id="WP_083371840.1">
    <property type="nucleotide sequence ID" value="NZ_LT629776.1"/>
</dbReference>
<gene>
    <name evidence="1" type="ORF">SAMN04489860_1055</name>
</gene>
<dbReference type="STRING" id="545619.SAMN04489860_1055"/>